<dbReference type="InterPro" id="IPR043143">
    <property type="entry name" value="Mal/L-sulf/L-lact_DH-like_NADP"/>
</dbReference>
<accession>A0A327K9C4</accession>
<dbReference type="Pfam" id="PF02615">
    <property type="entry name" value="Ldh_2"/>
    <property type="match status" value="1"/>
</dbReference>
<dbReference type="RefSeq" id="WP_111358784.1">
    <property type="nucleotide sequence ID" value="NZ_NHSK01000047.1"/>
</dbReference>
<comment type="similarity">
    <text evidence="1">Belongs to the LDH2/MDH2 oxidoreductase family.</text>
</comment>
<evidence type="ECO:0000313" key="3">
    <source>
        <dbReference type="EMBL" id="RAI35290.1"/>
    </source>
</evidence>
<keyword evidence="4" id="KW-1185">Reference proteome</keyword>
<dbReference type="InterPro" id="IPR003767">
    <property type="entry name" value="Malate/L-lactate_DH-like"/>
</dbReference>
<dbReference type="OrthoDB" id="9811519at2"/>
<dbReference type="SUPFAM" id="SSF89733">
    <property type="entry name" value="L-sulfolactate dehydrogenase-like"/>
    <property type="match status" value="1"/>
</dbReference>
<dbReference type="InterPro" id="IPR036111">
    <property type="entry name" value="Mal/L-sulfo/L-lacto_DH-like_sf"/>
</dbReference>
<dbReference type="Proteomes" id="UP000248863">
    <property type="component" value="Unassembled WGS sequence"/>
</dbReference>
<evidence type="ECO:0000256" key="1">
    <source>
        <dbReference type="ARBA" id="ARBA00006056"/>
    </source>
</evidence>
<proteinExistence type="inferred from homology"/>
<gene>
    <name evidence="3" type="ORF">CH338_19485</name>
</gene>
<sequence length="356" mass="37452">MTSPDGAEACRVSPDRLRAFACAVYRTLGLADDDARLCADTLVQADLWGHQSHGVLRLPWYAARLKAGACDPRAKPEIVTDAGGLAVIDGHHAMGQVVAAIGAREAIARAKRHGIAAVAMRNSNHFGTAMYFTLMAPPQGCVAFLATNASPAMAPWGGREKTVGTNPWSWAAPAGARAPLVLDIANTGVARGKIYLAKQEGRPIPEGWAITADGAPTTDPTEAIAGVILPMAQHKGYGIALVMDMLAGVLTGSAFGADVHGPYQSEHKSGAGHLMIAIDIAALQPRALFEARMDELITSLKRVPTAQGFDEILYPGEREARDDAANRRTGLALPADTRTDLARLAAEIGLADTLPF</sequence>
<organism evidence="3 4">
    <name type="scientific">Rhodoplanes elegans</name>
    <dbReference type="NCBI Taxonomy" id="29408"/>
    <lineage>
        <taxon>Bacteria</taxon>
        <taxon>Pseudomonadati</taxon>
        <taxon>Pseudomonadota</taxon>
        <taxon>Alphaproteobacteria</taxon>
        <taxon>Hyphomicrobiales</taxon>
        <taxon>Nitrobacteraceae</taxon>
        <taxon>Rhodoplanes</taxon>
    </lineage>
</organism>
<dbReference type="PANTHER" id="PTHR11091">
    <property type="entry name" value="OXIDOREDUCTASE-RELATED"/>
    <property type="match status" value="1"/>
</dbReference>
<dbReference type="EMBL" id="NPEU01000267">
    <property type="protein sequence ID" value="RAI35290.1"/>
    <property type="molecule type" value="Genomic_DNA"/>
</dbReference>
<protein>
    <submittedName>
        <fullName evidence="3">Lactate dehydrogenase</fullName>
    </submittedName>
</protein>
<reference evidence="3 4" key="1">
    <citation type="submission" date="2017-07" db="EMBL/GenBank/DDBJ databases">
        <title>Draft Genome Sequences of Select Purple Nonsulfur Bacteria.</title>
        <authorList>
            <person name="Lasarre B."/>
            <person name="Mckinlay J.B."/>
        </authorList>
    </citation>
    <scope>NUCLEOTIDE SEQUENCE [LARGE SCALE GENOMIC DNA]</scope>
    <source>
        <strain evidence="3 4">DSM 11907</strain>
    </source>
</reference>
<keyword evidence="2" id="KW-0560">Oxidoreductase</keyword>
<evidence type="ECO:0000313" key="4">
    <source>
        <dbReference type="Proteomes" id="UP000248863"/>
    </source>
</evidence>
<evidence type="ECO:0000256" key="2">
    <source>
        <dbReference type="ARBA" id="ARBA00023002"/>
    </source>
</evidence>
<name>A0A327K9C4_9BRAD</name>
<dbReference type="AlphaFoldDB" id="A0A327K9C4"/>
<dbReference type="Gene3D" id="1.10.1530.10">
    <property type="match status" value="1"/>
</dbReference>
<dbReference type="Gene3D" id="3.30.1370.60">
    <property type="entry name" value="Hypothetical oxidoreductase yiak, domain 2"/>
    <property type="match status" value="1"/>
</dbReference>
<comment type="caution">
    <text evidence="3">The sequence shown here is derived from an EMBL/GenBank/DDBJ whole genome shotgun (WGS) entry which is preliminary data.</text>
</comment>
<dbReference type="InterPro" id="IPR043144">
    <property type="entry name" value="Mal/L-sulf/L-lact_DH-like_ah"/>
</dbReference>
<dbReference type="GO" id="GO:0016491">
    <property type="term" value="F:oxidoreductase activity"/>
    <property type="evidence" value="ECO:0007669"/>
    <property type="project" value="UniProtKB-KW"/>
</dbReference>
<dbReference type="PANTHER" id="PTHR11091:SF0">
    <property type="entry name" value="MALATE DEHYDROGENASE"/>
    <property type="match status" value="1"/>
</dbReference>